<gene>
    <name evidence="3" type="ORF">U5817_18450</name>
</gene>
<accession>A0ABZ1AKU9</accession>
<dbReference type="PROSITE" id="PS51257">
    <property type="entry name" value="PROKAR_LIPOPROTEIN"/>
    <property type="match status" value="1"/>
</dbReference>
<evidence type="ECO:0000313" key="3">
    <source>
        <dbReference type="EMBL" id="WRL45172.1"/>
    </source>
</evidence>
<reference evidence="3 4" key="1">
    <citation type="submission" date="2023-12" db="EMBL/GenBank/DDBJ databases">
        <title>A. evansii MAY27, complete genome.</title>
        <authorList>
            <person name="Wang Y."/>
        </authorList>
    </citation>
    <scope>NUCLEOTIDE SEQUENCE [LARGE SCALE GENOMIC DNA]</scope>
    <source>
        <strain evidence="3 4">MAY27</strain>
    </source>
</reference>
<evidence type="ECO:0000256" key="2">
    <source>
        <dbReference type="SAM" id="SignalP"/>
    </source>
</evidence>
<keyword evidence="2" id="KW-0732">Signal</keyword>
<name>A0ABZ1AKU9_AROEV</name>
<dbReference type="EMBL" id="CP141259">
    <property type="protein sequence ID" value="WRL45172.1"/>
    <property type="molecule type" value="Genomic_DNA"/>
</dbReference>
<feature type="signal peptide" evidence="2">
    <location>
        <begin position="1"/>
        <end position="19"/>
    </location>
</feature>
<evidence type="ECO:0008006" key="5">
    <source>
        <dbReference type="Google" id="ProtNLM"/>
    </source>
</evidence>
<proteinExistence type="predicted"/>
<protein>
    <recommendedName>
        <fullName evidence="5">Lipoprotein</fullName>
    </recommendedName>
</protein>
<sequence>MLAQRVTPLLLLLSLSACEQLSNALDLPDPQKTAALAEAEGKAIGGACRHAGRSLEDCYALNAKAQKAAIFAGWREMNDYMTQNNLPTVPSQVAHPQAPTPAATMPAAVAASATADAGTAAAPAEDRTAKRPRAVP</sequence>
<dbReference type="RefSeq" id="WP_407278370.1">
    <property type="nucleotide sequence ID" value="NZ_CP141259.1"/>
</dbReference>
<keyword evidence="4" id="KW-1185">Reference proteome</keyword>
<organism evidence="3 4">
    <name type="scientific">Aromatoleum evansii</name>
    <name type="common">Azoarcus evansii</name>
    <dbReference type="NCBI Taxonomy" id="59406"/>
    <lineage>
        <taxon>Bacteria</taxon>
        <taxon>Pseudomonadati</taxon>
        <taxon>Pseudomonadota</taxon>
        <taxon>Betaproteobacteria</taxon>
        <taxon>Rhodocyclales</taxon>
        <taxon>Rhodocyclaceae</taxon>
        <taxon>Aromatoleum</taxon>
    </lineage>
</organism>
<feature type="compositionally biased region" description="Low complexity" evidence="1">
    <location>
        <begin position="94"/>
        <end position="123"/>
    </location>
</feature>
<evidence type="ECO:0000256" key="1">
    <source>
        <dbReference type="SAM" id="MobiDB-lite"/>
    </source>
</evidence>
<evidence type="ECO:0000313" key="4">
    <source>
        <dbReference type="Proteomes" id="UP001626593"/>
    </source>
</evidence>
<feature type="chain" id="PRO_5045388176" description="Lipoprotein" evidence="2">
    <location>
        <begin position="20"/>
        <end position="136"/>
    </location>
</feature>
<feature type="region of interest" description="Disordered" evidence="1">
    <location>
        <begin position="88"/>
        <end position="136"/>
    </location>
</feature>
<dbReference type="Proteomes" id="UP001626593">
    <property type="component" value="Chromosome"/>
</dbReference>